<sequence>MNKREGFVQISIEEYDDLKEAAKFKEIPATISKITVAGSLVPETVIVDIDMYKLKRQICNQNNIDPNNTTVQFY</sequence>
<evidence type="ECO:0000313" key="1">
    <source>
        <dbReference type="EMBL" id="MFD1799380.1"/>
    </source>
</evidence>
<protein>
    <submittedName>
        <fullName evidence="1">Uncharacterized protein</fullName>
    </submittedName>
</protein>
<gene>
    <name evidence="1" type="ORF">ACFSBK_05890</name>
</gene>
<dbReference type="RefSeq" id="WP_058918421.1">
    <property type="nucleotide sequence ID" value="NZ_JBHSQC010000025.1"/>
</dbReference>
<accession>A0ABW4NMM1</accession>
<dbReference type="EMBL" id="JBHUFF010000013">
    <property type="protein sequence ID" value="MFD1799380.1"/>
    <property type="molecule type" value="Genomic_DNA"/>
</dbReference>
<organism evidence="1 2">
    <name type="scientific">Carnobacterium antarcticum</name>
    <dbReference type="NCBI Taxonomy" id="2126436"/>
    <lineage>
        <taxon>Bacteria</taxon>
        <taxon>Bacillati</taxon>
        <taxon>Bacillota</taxon>
        <taxon>Bacilli</taxon>
        <taxon>Lactobacillales</taxon>
        <taxon>Carnobacteriaceae</taxon>
        <taxon>Carnobacterium</taxon>
    </lineage>
</organism>
<keyword evidence="2" id="KW-1185">Reference proteome</keyword>
<comment type="caution">
    <text evidence="1">The sequence shown here is derived from an EMBL/GenBank/DDBJ whole genome shotgun (WGS) entry which is preliminary data.</text>
</comment>
<evidence type="ECO:0000313" key="2">
    <source>
        <dbReference type="Proteomes" id="UP001597285"/>
    </source>
</evidence>
<proteinExistence type="predicted"/>
<reference evidence="2" key="1">
    <citation type="journal article" date="2019" name="Int. J. Syst. Evol. Microbiol.">
        <title>The Global Catalogue of Microorganisms (GCM) 10K type strain sequencing project: providing services to taxonomists for standard genome sequencing and annotation.</title>
        <authorList>
            <consortium name="The Broad Institute Genomics Platform"/>
            <consortium name="The Broad Institute Genome Sequencing Center for Infectious Disease"/>
            <person name="Wu L."/>
            <person name="Ma J."/>
        </authorList>
    </citation>
    <scope>NUCLEOTIDE SEQUENCE [LARGE SCALE GENOMIC DNA]</scope>
    <source>
        <strain evidence="2">KCTC 42143</strain>
    </source>
</reference>
<dbReference type="Proteomes" id="UP001597285">
    <property type="component" value="Unassembled WGS sequence"/>
</dbReference>
<name>A0ABW4NMM1_9LACT</name>